<protein>
    <submittedName>
        <fullName evidence="1">Uncharacterized protein</fullName>
    </submittedName>
</protein>
<dbReference type="EMBL" id="KN835142">
    <property type="protein sequence ID" value="KIK47986.1"/>
    <property type="molecule type" value="Genomic_DNA"/>
</dbReference>
<reference evidence="2" key="2">
    <citation type="submission" date="2015-01" db="EMBL/GenBank/DDBJ databases">
        <title>Evolutionary Origins and Diversification of the Mycorrhizal Mutualists.</title>
        <authorList>
            <consortium name="DOE Joint Genome Institute"/>
            <consortium name="Mycorrhizal Genomics Consortium"/>
            <person name="Kohler A."/>
            <person name="Kuo A."/>
            <person name="Nagy L.G."/>
            <person name="Floudas D."/>
            <person name="Copeland A."/>
            <person name="Barry K.W."/>
            <person name="Cichocki N."/>
            <person name="Veneault-Fourrey C."/>
            <person name="LaButti K."/>
            <person name="Lindquist E.A."/>
            <person name="Lipzen A."/>
            <person name="Lundell T."/>
            <person name="Morin E."/>
            <person name="Murat C."/>
            <person name="Riley R."/>
            <person name="Ohm R."/>
            <person name="Sun H."/>
            <person name="Tunlid A."/>
            <person name="Henrissat B."/>
            <person name="Grigoriev I.V."/>
            <person name="Hibbett D.S."/>
            <person name="Martin F."/>
        </authorList>
    </citation>
    <scope>NUCLEOTIDE SEQUENCE [LARGE SCALE GENOMIC DNA]</scope>
    <source>
        <strain evidence="2">UH-Slu-Lm8-n1</strain>
    </source>
</reference>
<reference evidence="1 2" key="1">
    <citation type="submission" date="2014-04" db="EMBL/GenBank/DDBJ databases">
        <authorList>
            <consortium name="DOE Joint Genome Institute"/>
            <person name="Kuo A."/>
            <person name="Ruytinx J."/>
            <person name="Rineau F."/>
            <person name="Colpaert J."/>
            <person name="Kohler A."/>
            <person name="Nagy L.G."/>
            <person name="Floudas D."/>
            <person name="Copeland A."/>
            <person name="Barry K.W."/>
            <person name="Cichocki N."/>
            <person name="Veneault-Fourrey C."/>
            <person name="LaButti K."/>
            <person name="Lindquist E.A."/>
            <person name="Lipzen A."/>
            <person name="Lundell T."/>
            <person name="Morin E."/>
            <person name="Murat C."/>
            <person name="Sun H."/>
            <person name="Tunlid A."/>
            <person name="Henrissat B."/>
            <person name="Grigoriev I.V."/>
            <person name="Hibbett D.S."/>
            <person name="Martin F."/>
            <person name="Nordberg H.P."/>
            <person name="Cantor M.N."/>
            <person name="Hua S.X."/>
        </authorList>
    </citation>
    <scope>NUCLEOTIDE SEQUENCE [LARGE SCALE GENOMIC DNA]</scope>
    <source>
        <strain evidence="1 2">UH-Slu-Lm8-n1</strain>
    </source>
</reference>
<organism evidence="1 2">
    <name type="scientific">Suillus luteus UH-Slu-Lm8-n1</name>
    <dbReference type="NCBI Taxonomy" id="930992"/>
    <lineage>
        <taxon>Eukaryota</taxon>
        <taxon>Fungi</taxon>
        <taxon>Dikarya</taxon>
        <taxon>Basidiomycota</taxon>
        <taxon>Agaricomycotina</taxon>
        <taxon>Agaricomycetes</taxon>
        <taxon>Agaricomycetidae</taxon>
        <taxon>Boletales</taxon>
        <taxon>Suillineae</taxon>
        <taxon>Suillaceae</taxon>
        <taxon>Suillus</taxon>
    </lineage>
</organism>
<accession>A0A0D0B1X4</accession>
<name>A0A0D0B1X4_9AGAM</name>
<sequence length="180" mass="20279">MHNSKHQVDEFSNNLLMLNNLWLKVKKNTVCHRPRSGAHRHAVISAYLKNGELVSTPCACSIGAPVRLDFGERSDFQLVVTQRRLNSIISHRRPSPLLLEEASEQFLLPQGASLSVYPIPHYCVSFKVTIPVSILLLQYFEERVTTGSVHTDGLYGMVAARTMTRQAFFEKCLFICATTC</sequence>
<dbReference type="Proteomes" id="UP000054485">
    <property type="component" value="Unassembled WGS sequence"/>
</dbReference>
<evidence type="ECO:0000313" key="2">
    <source>
        <dbReference type="Proteomes" id="UP000054485"/>
    </source>
</evidence>
<evidence type="ECO:0000313" key="1">
    <source>
        <dbReference type="EMBL" id="KIK47986.1"/>
    </source>
</evidence>
<dbReference type="HOGENOM" id="CLU_1497185_0_0_1"/>
<dbReference type="AlphaFoldDB" id="A0A0D0B1X4"/>
<proteinExistence type="predicted"/>
<keyword evidence="2" id="KW-1185">Reference proteome</keyword>
<gene>
    <name evidence="1" type="ORF">CY34DRAFT_151008</name>
</gene>
<dbReference type="InParanoid" id="A0A0D0B1X4"/>